<dbReference type="InterPro" id="IPR006839">
    <property type="entry name" value="DarP"/>
</dbReference>
<keyword evidence="3" id="KW-1185">Reference proteome</keyword>
<accession>A0A388LX91</accession>
<organism evidence="2 3">
    <name type="scientific">Chara braunii</name>
    <name type="common">Braun's stonewort</name>
    <dbReference type="NCBI Taxonomy" id="69332"/>
    <lineage>
        <taxon>Eukaryota</taxon>
        <taxon>Viridiplantae</taxon>
        <taxon>Streptophyta</taxon>
        <taxon>Charophyceae</taxon>
        <taxon>Charales</taxon>
        <taxon>Characeae</taxon>
        <taxon>Chara</taxon>
    </lineage>
</organism>
<dbReference type="Gene3D" id="1.10.60.30">
    <property type="entry name" value="PSPTO4464-like domains"/>
    <property type="match status" value="1"/>
</dbReference>
<dbReference type="STRING" id="69332.A0A388LX91"/>
<dbReference type="EMBL" id="BFEA01000587">
    <property type="protein sequence ID" value="GBG86938.1"/>
    <property type="molecule type" value="Genomic_DNA"/>
</dbReference>
<name>A0A388LX91_CHABU</name>
<dbReference type="OrthoDB" id="1932188at2759"/>
<protein>
    <submittedName>
        <fullName evidence="2">Uncharacterized protein</fullName>
    </submittedName>
</protein>
<dbReference type="AlphaFoldDB" id="A0A388LX91"/>
<gene>
    <name evidence="2" type="ORF">CBR_g44391</name>
</gene>
<feature type="compositionally biased region" description="Polar residues" evidence="1">
    <location>
        <begin position="408"/>
        <end position="417"/>
    </location>
</feature>
<dbReference type="Gramene" id="GBG86938">
    <property type="protein sequence ID" value="GBG86938"/>
    <property type="gene ID" value="CBR_g44391"/>
</dbReference>
<dbReference type="Pfam" id="PF04751">
    <property type="entry name" value="DarP"/>
    <property type="match status" value="1"/>
</dbReference>
<sequence>MAVMHSSSCAHARWGQAHGCGRPLLTYLRLQRLSSAAATNRVCALRSELNIDHRNGCHATSSRRSLLRSHNWNHGICWASLLSQNSATLPCKNFCNLAVEWSSNDGCDTVEGKWINSYPNYRLAARHGCVSPSWRRKVAQTCMPAYSGMEAQPHLGTNVRWVRYIPPSSRVNARGMCRLPAQGLIRLTHQVVRSIPRGFLELLPLREGWSAPKGVIGCSALFRRRQSFGEWGSCTPGCMPGEQIPTGLWRSKARYAGIVPIDLEVRGSNSRDSGRGRGAGNQRRELHACRASRRRSGGTFGDDNEEEEAPKLSKNAMKRVALQGVEWAETLAKMSVKQIESVVEDADLPEEVPEAIALVKTLGIKTKNGRRRQFNYIGSLLRDADPQLMEAAIAAAREGRSLTAARSARQQVENNAESEGVEVARANP</sequence>
<evidence type="ECO:0000313" key="2">
    <source>
        <dbReference type="EMBL" id="GBG86938.1"/>
    </source>
</evidence>
<evidence type="ECO:0000256" key="1">
    <source>
        <dbReference type="SAM" id="MobiDB-lite"/>
    </source>
</evidence>
<dbReference type="InterPro" id="IPR023153">
    <property type="entry name" value="DarP_sf"/>
</dbReference>
<proteinExistence type="predicted"/>
<comment type="caution">
    <text evidence="2">The sequence shown here is derived from an EMBL/GenBank/DDBJ whole genome shotgun (WGS) entry which is preliminary data.</text>
</comment>
<dbReference type="PANTHER" id="PTHR36898">
    <property type="entry name" value="OSJNBB0026I12.6 PROTEIN"/>
    <property type="match status" value="1"/>
</dbReference>
<dbReference type="SUPFAM" id="SSF158710">
    <property type="entry name" value="PSPTO4464-like"/>
    <property type="match status" value="1"/>
</dbReference>
<feature type="region of interest" description="Disordered" evidence="1">
    <location>
        <begin position="405"/>
        <end position="428"/>
    </location>
</feature>
<dbReference type="Proteomes" id="UP000265515">
    <property type="component" value="Unassembled WGS sequence"/>
</dbReference>
<evidence type="ECO:0000313" key="3">
    <source>
        <dbReference type="Proteomes" id="UP000265515"/>
    </source>
</evidence>
<dbReference type="PANTHER" id="PTHR36898:SF1">
    <property type="entry name" value="OS04G0250700 PROTEIN"/>
    <property type="match status" value="1"/>
</dbReference>
<dbReference type="CDD" id="cd16331">
    <property type="entry name" value="YjgA-like"/>
    <property type="match status" value="1"/>
</dbReference>
<feature type="region of interest" description="Disordered" evidence="1">
    <location>
        <begin position="266"/>
        <end position="312"/>
    </location>
</feature>
<reference evidence="2 3" key="1">
    <citation type="journal article" date="2018" name="Cell">
        <title>The Chara Genome: Secondary Complexity and Implications for Plant Terrestrialization.</title>
        <authorList>
            <person name="Nishiyama T."/>
            <person name="Sakayama H."/>
            <person name="Vries J.D."/>
            <person name="Buschmann H."/>
            <person name="Saint-Marcoux D."/>
            <person name="Ullrich K.K."/>
            <person name="Haas F.B."/>
            <person name="Vanderstraeten L."/>
            <person name="Becker D."/>
            <person name="Lang D."/>
            <person name="Vosolsobe S."/>
            <person name="Rombauts S."/>
            <person name="Wilhelmsson P.K.I."/>
            <person name="Janitza P."/>
            <person name="Kern R."/>
            <person name="Heyl A."/>
            <person name="Rumpler F."/>
            <person name="Villalobos L.I.A.C."/>
            <person name="Clay J.M."/>
            <person name="Skokan R."/>
            <person name="Toyoda A."/>
            <person name="Suzuki Y."/>
            <person name="Kagoshima H."/>
            <person name="Schijlen E."/>
            <person name="Tajeshwar N."/>
            <person name="Catarino B."/>
            <person name="Hetherington A.J."/>
            <person name="Saltykova A."/>
            <person name="Bonnot C."/>
            <person name="Breuninger H."/>
            <person name="Symeonidi A."/>
            <person name="Radhakrishnan G.V."/>
            <person name="Van Nieuwerburgh F."/>
            <person name="Deforce D."/>
            <person name="Chang C."/>
            <person name="Karol K.G."/>
            <person name="Hedrich R."/>
            <person name="Ulvskov P."/>
            <person name="Glockner G."/>
            <person name="Delwiche C.F."/>
            <person name="Petrasek J."/>
            <person name="Van de Peer Y."/>
            <person name="Friml J."/>
            <person name="Beilby M."/>
            <person name="Dolan L."/>
            <person name="Kohara Y."/>
            <person name="Sugano S."/>
            <person name="Fujiyama A."/>
            <person name="Delaux P.-M."/>
            <person name="Quint M."/>
            <person name="TheiBen G."/>
            <person name="Hagemann M."/>
            <person name="Harholt J."/>
            <person name="Dunand C."/>
            <person name="Zachgo S."/>
            <person name="Langdale J."/>
            <person name="Maumus F."/>
            <person name="Straeten D.V.D."/>
            <person name="Gould S.B."/>
            <person name="Rensing S.A."/>
        </authorList>
    </citation>
    <scope>NUCLEOTIDE SEQUENCE [LARGE SCALE GENOMIC DNA]</scope>
    <source>
        <strain evidence="2 3">S276</strain>
    </source>
</reference>